<keyword evidence="3 4" id="KW-0687">Ribonucleoprotein</keyword>
<evidence type="ECO:0000256" key="4">
    <source>
        <dbReference type="HAMAP-Rule" id="MF_00508"/>
    </source>
</evidence>
<proteinExistence type="inferred from homology"/>
<evidence type="ECO:0000256" key="1">
    <source>
        <dbReference type="ARBA" id="ARBA00007102"/>
    </source>
</evidence>
<organism evidence="6 7">
    <name type="scientific">Candidatus Roizmanbacteria bacterium RIFCSPHIGHO2_01_FULL_39_12b</name>
    <dbReference type="NCBI Taxonomy" id="1802030"/>
    <lineage>
        <taxon>Bacteria</taxon>
        <taxon>Candidatus Roizmaniibacteriota</taxon>
    </lineage>
</organism>
<dbReference type="Pfam" id="PF00338">
    <property type="entry name" value="Ribosomal_S10"/>
    <property type="match status" value="1"/>
</dbReference>
<dbReference type="InterPro" id="IPR027486">
    <property type="entry name" value="Ribosomal_uS10_dom"/>
</dbReference>
<evidence type="ECO:0000313" key="7">
    <source>
        <dbReference type="Proteomes" id="UP000178372"/>
    </source>
</evidence>
<dbReference type="AlphaFoldDB" id="A0A1F7GC85"/>
<reference evidence="6 7" key="1">
    <citation type="journal article" date="2016" name="Nat. Commun.">
        <title>Thousands of microbial genomes shed light on interconnected biogeochemical processes in an aquifer system.</title>
        <authorList>
            <person name="Anantharaman K."/>
            <person name="Brown C.T."/>
            <person name="Hug L.A."/>
            <person name="Sharon I."/>
            <person name="Castelle C.J."/>
            <person name="Probst A.J."/>
            <person name="Thomas B.C."/>
            <person name="Singh A."/>
            <person name="Wilkins M.J."/>
            <person name="Karaoz U."/>
            <person name="Brodie E.L."/>
            <person name="Williams K.H."/>
            <person name="Hubbard S.S."/>
            <person name="Banfield J.F."/>
        </authorList>
    </citation>
    <scope>NUCLEOTIDE SEQUENCE [LARGE SCALE GENOMIC DNA]</scope>
</reference>
<comment type="similarity">
    <text evidence="1 4">Belongs to the universal ribosomal protein uS10 family.</text>
</comment>
<evidence type="ECO:0000313" key="6">
    <source>
        <dbReference type="EMBL" id="OGK16488.1"/>
    </source>
</evidence>
<dbReference type="HAMAP" id="MF_00508">
    <property type="entry name" value="Ribosomal_uS10"/>
    <property type="match status" value="1"/>
</dbReference>
<dbReference type="GO" id="GO:0003735">
    <property type="term" value="F:structural constituent of ribosome"/>
    <property type="evidence" value="ECO:0007669"/>
    <property type="project" value="InterPro"/>
</dbReference>
<dbReference type="InterPro" id="IPR001848">
    <property type="entry name" value="Ribosomal_uS10"/>
</dbReference>
<dbReference type="GO" id="GO:0006412">
    <property type="term" value="P:translation"/>
    <property type="evidence" value="ECO:0007669"/>
    <property type="project" value="UniProtKB-UniRule"/>
</dbReference>
<dbReference type="PANTHER" id="PTHR11700">
    <property type="entry name" value="30S RIBOSOMAL PROTEIN S10 FAMILY MEMBER"/>
    <property type="match status" value="1"/>
</dbReference>
<dbReference type="SUPFAM" id="SSF54999">
    <property type="entry name" value="Ribosomal protein S10"/>
    <property type="match status" value="1"/>
</dbReference>
<dbReference type="PRINTS" id="PR00971">
    <property type="entry name" value="RIBOSOMALS10"/>
</dbReference>
<evidence type="ECO:0000259" key="5">
    <source>
        <dbReference type="SMART" id="SM01403"/>
    </source>
</evidence>
<dbReference type="InterPro" id="IPR036838">
    <property type="entry name" value="Ribosomal_uS10_dom_sf"/>
</dbReference>
<dbReference type="GO" id="GO:0000049">
    <property type="term" value="F:tRNA binding"/>
    <property type="evidence" value="ECO:0007669"/>
    <property type="project" value="UniProtKB-UniRule"/>
</dbReference>
<feature type="domain" description="Small ribosomal subunit protein uS10" evidence="5">
    <location>
        <begin position="7"/>
        <end position="101"/>
    </location>
</feature>
<dbReference type="EMBL" id="MFZF01000016">
    <property type="protein sequence ID" value="OGK16488.1"/>
    <property type="molecule type" value="Genomic_DNA"/>
</dbReference>
<accession>A0A1F7GC85</accession>
<evidence type="ECO:0000256" key="3">
    <source>
        <dbReference type="ARBA" id="ARBA00023274"/>
    </source>
</evidence>
<name>A0A1F7GC85_9BACT</name>
<dbReference type="FunFam" id="3.30.70.600:FF:000003">
    <property type="entry name" value="30S ribosomal protein S10"/>
    <property type="match status" value="1"/>
</dbReference>
<gene>
    <name evidence="4" type="primary">rpsJ</name>
    <name evidence="6" type="ORF">A2690_04020</name>
</gene>
<dbReference type="InterPro" id="IPR018268">
    <property type="entry name" value="Ribosomal_uS10_CS"/>
</dbReference>
<sequence>MPKGKIRIRLKSFDHRLIDETCQKLVDTATKTGASFVGPIPLPTRVEKYVVNKSTFIDKDSREHFGLKIHKRLIDIVNPTNQTIDSLMHLDLAAGVSVEVKMG</sequence>
<dbReference type="SMART" id="SM01403">
    <property type="entry name" value="Ribosomal_S10"/>
    <property type="match status" value="1"/>
</dbReference>
<dbReference type="NCBIfam" id="NF001861">
    <property type="entry name" value="PRK00596.1"/>
    <property type="match status" value="1"/>
</dbReference>
<evidence type="ECO:0000256" key="2">
    <source>
        <dbReference type="ARBA" id="ARBA00022980"/>
    </source>
</evidence>
<dbReference type="Gene3D" id="3.30.70.600">
    <property type="entry name" value="Ribosomal protein S10 domain"/>
    <property type="match status" value="1"/>
</dbReference>
<dbReference type="GO" id="GO:0005840">
    <property type="term" value="C:ribosome"/>
    <property type="evidence" value="ECO:0007669"/>
    <property type="project" value="UniProtKB-KW"/>
</dbReference>
<comment type="function">
    <text evidence="4">Involved in the binding of tRNA to the ribosomes.</text>
</comment>
<keyword evidence="2 4" id="KW-0689">Ribosomal protein</keyword>
<dbReference type="NCBIfam" id="TIGR01049">
    <property type="entry name" value="rpsJ_bact"/>
    <property type="match status" value="1"/>
</dbReference>
<dbReference type="Proteomes" id="UP000178372">
    <property type="component" value="Unassembled WGS sequence"/>
</dbReference>
<protein>
    <recommendedName>
        <fullName evidence="4">Small ribosomal subunit protein uS10</fullName>
    </recommendedName>
</protein>
<dbReference type="PROSITE" id="PS00361">
    <property type="entry name" value="RIBOSOMAL_S10"/>
    <property type="match status" value="1"/>
</dbReference>
<dbReference type="GO" id="GO:1990904">
    <property type="term" value="C:ribonucleoprotein complex"/>
    <property type="evidence" value="ECO:0007669"/>
    <property type="project" value="UniProtKB-KW"/>
</dbReference>
<comment type="subunit">
    <text evidence="4">Part of the 30S ribosomal subunit.</text>
</comment>
<comment type="caution">
    <text evidence="6">The sequence shown here is derived from an EMBL/GenBank/DDBJ whole genome shotgun (WGS) entry which is preliminary data.</text>
</comment>